<sequence>MPPCRSQLSAATVEKPMPQKTGRKSGRLRAHHQDNKGTAVNSTHKPQRLGWTRSILRRQVVKPTEESTTSIDLDSKECCMNPATTETVKLPVASSTPSKMAPSFMDTLVARNPDDQSPKPDIEPENPSYTQLGTLISGDPGVHTNKK</sequence>
<feature type="region of interest" description="Disordered" evidence="1">
    <location>
        <begin position="109"/>
        <end position="147"/>
    </location>
</feature>
<protein>
    <submittedName>
        <fullName evidence="2">Uncharacterized protein</fullName>
    </submittedName>
</protein>
<feature type="region of interest" description="Disordered" evidence="1">
    <location>
        <begin position="1"/>
        <end position="54"/>
    </location>
</feature>
<evidence type="ECO:0000313" key="3">
    <source>
        <dbReference type="Proteomes" id="UP000054324"/>
    </source>
</evidence>
<dbReference type="AlphaFoldDB" id="A0A074ZI26"/>
<keyword evidence="3" id="KW-1185">Reference proteome</keyword>
<gene>
    <name evidence="2" type="ORF">T265_07123</name>
</gene>
<dbReference type="GeneID" id="20321302"/>
<accession>A0A074ZI26</accession>
<dbReference type="EMBL" id="KL596777">
    <property type="protein sequence ID" value="KER25442.1"/>
    <property type="molecule type" value="Genomic_DNA"/>
</dbReference>
<evidence type="ECO:0000256" key="1">
    <source>
        <dbReference type="SAM" id="MobiDB-lite"/>
    </source>
</evidence>
<feature type="compositionally biased region" description="Basic residues" evidence="1">
    <location>
        <begin position="21"/>
        <end position="30"/>
    </location>
</feature>
<dbReference type="RefSeq" id="XP_009170830.1">
    <property type="nucleotide sequence ID" value="XM_009172566.1"/>
</dbReference>
<organism evidence="2 3">
    <name type="scientific">Opisthorchis viverrini</name>
    <name type="common">Southeast Asian liver fluke</name>
    <dbReference type="NCBI Taxonomy" id="6198"/>
    <lineage>
        <taxon>Eukaryota</taxon>
        <taxon>Metazoa</taxon>
        <taxon>Spiralia</taxon>
        <taxon>Lophotrochozoa</taxon>
        <taxon>Platyhelminthes</taxon>
        <taxon>Trematoda</taxon>
        <taxon>Digenea</taxon>
        <taxon>Opisthorchiida</taxon>
        <taxon>Opisthorchiata</taxon>
        <taxon>Opisthorchiidae</taxon>
        <taxon>Opisthorchis</taxon>
    </lineage>
</organism>
<proteinExistence type="predicted"/>
<dbReference type="OrthoDB" id="10534260at2759"/>
<name>A0A074ZI26_OPIVI</name>
<feature type="compositionally biased region" description="Basic and acidic residues" evidence="1">
    <location>
        <begin position="112"/>
        <end position="122"/>
    </location>
</feature>
<dbReference type="Proteomes" id="UP000054324">
    <property type="component" value="Unassembled WGS sequence"/>
</dbReference>
<dbReference type="KEGG" id="ovi:T265_07123"/>
<evidence type="ECO:0000313" key="2">
    <source>
        <dbReference type="EMBL" id="KER25442.1"/>
    </source>
</evidence>
<reference evidence="2 3" key="1">
    <citation type="submission" date="2013-11" db="EMBL/GenBank/DDBJ databases">
        <title>Opisthorchis viverrini - life in the bile duct.</title>
        <authorList>
            <person name="Young N.D."/>
            <person name="Nagarajan N."/>
            <person name="Lin S.J."/>
            <person name="Korhonen P.K."/>
            <person name="Jex A.R."/>
            <person name="Hall R.S."/>
            <person name="Safavi-Hemami H."/>
            <person name="Kaewkong W."/>
            <person name="Bertrand D."/>
            <person name="Gao S."/>
            <person name="Seet Q."/>
            <person name="Wongkham S."/>
            <person name="Teh B.T."/>
            <person name="Wongkham C."/>
            <person name="Intapan P.M."/>
            <person name="Maleewong W."/>
            <person name="Yang X."/>
            <person name="Hu M."/>
            <person name="Wang Z."/>
            <person name="Hofmann A."/>
            <person name="Sternberg P.W."/>
            <person name="Tan P."/>
            <person name="Wang J."/>
            <person name="Gasser R.B."/>
        </authorList>
    </citation>
    <scope>NUCLEOTIDE SEQUENCE [LARGE SCALE GENOMIC DNA]</scope>
</reference>
<dbReference type="CTD" id="20321302"/>
<feature type="compositionally biased region" description="Polar residues" evidence="1">
    <location>
        <begin position="1"/>
        <end position="10"/>
    </location>
</feature>